<evidence type="ECO:0000259" key="2">
    <source>
        <dbReference type="PROSITE" id="PS50103"/>
    </source>
</evidence>
<comment type="caution">
    <text evidence="3">The sequence shown here is derived from an EMBL/GenBank/DDBJ whole genome shotgun (WGS) entry which is preliminary data.</text>
</comment>
<dbReference type="GO" id="GO:0008270">
    <property type="term" value="F:zinc ion binding"/>
    <property type="evidence" value="ECO:0007669"/>
    <property type="project" value="UniProtKB-KW"/>
</dbReference>
<keyword evidence="1" id="KW-0862">Zinc</keyword>
<keyword evidence="4" id="KW-1185">Reference proteome</keyword>
<proteinExistence type="predicted"/>
<protein>
    <recommendedName>
        <fullName evidence="2">C3H1-type domain-containing protein</fullName>
    </recommendedName>
</protein>
<dbReference type="InterPro" id="IPR000571">
    <property type="entry name" value="Znf_CCCH"/>
</dbReference>
<dbReference type="Proteomes" id="UP001178507">
    <property type="component" value="Unassembled WGS sequence"/>
</dbReference>
<gene>
    <name evidence="3" type="ORF">EVOR1521_LOCUS13801</name>
</gene>
<evidence type="ECO:0000313" key="4">
    <source>
        <dbReference type="Proteomes" id="UP001178507"/>
    </source>
</evidence>
<accession>A0AA36MY35</accession>
<keyword evidence="1" id="KW-0863">Zinc-finger</keyword>
<keyword evidence="1" id="KW-0479">Metal-binding</keyword>
<dbReference type="AlphaFoldDB" id="A0AA36MY35"/>
<feature type="domain" description="C3H1-type" evidence="2">
    <location>
        <begin position="5"/>
        <end position="33"/>
    </location>
</feature>
<name>A0AA36MY35_9DINO</name>
<evidence type="ECO:0000313" key="3">
    <source>
        <dbReference type="EMBL" id="CAJ1387805.1"/>
    </source>
</evidence>
<dbReference type="PROSITE" id="PS50103">
    <property type="entry name" value="ZF_C3H1"/>
    <property type="match status" value="1"/>
</dbReference>
<feature type="zinc finger region" description="C3H1-type" evidence="1">
    <location>
        <begin position="5"/>
        <end position="33"/>
    </location>
</feature>
<evidence type="ECO:0000256" key="1">
    <source>
        <dbReference type="PROSITE-ProRule" id="PRU00723"/>
    </source>
</evidence>
<sequence length="245" mass="26124">MASGPSGLAVCAFFGTRKGCKRGKKCPNVHMKKGGEVVSHGRADTLKEEVLAYLAEVGSRTAVGRVWTEKKDDKAVLAIQIQGASASQEALAAEHTGSLQLPTGEWLYGNAQVAVPEQLHHCTSLEGALGIMAAGRVNNSPGCHPAAVYTTKDWSNTTYDRGGSIILRPHGFIASNKTSKSYHGASGPVLPGLMVRLARSLEEWVLDSSACEVKEVWLHLESALAFLSSGGYINHRRPGGYIKPM</sequence>
<dbReference type="EMBL" id="CAUJNA010001576">
    <property type="protein sequence ID" value="CAJ1387805.1"/>
    <property type="molecule type" value="Genomic_DNA"/>
</dbReference>
<organism evidence="3 4">
    <name type="scientific">Effrenium voratum</name>
    <dbReference type="NCBI Taxonomy" id="2562239"/>
    <lineage>
        <taxon>Eukaryota</taxon>
        <taxon>Sar</taxon>
        <taxon>Alveolata</taxon>
        <taxon>Dinophyceae</taxon>
        <taxon>Suessiales</taxon>
        <taxon>Symbiodiniaceae</taxon>
        <taxon>Effrenium</taxon>
    </lineage>
</organism>
<reference evidence="3" key="1">
    <citation type="submission" date="2023-08" db="EMBL/GenBank/DDBJ databases">
        <authorList>
            <person name="Chen Y."/>
            <person name="Shah S."/>
            <person name="Dougan E. K."/>
            <person name="Thang M."/>
            <person name="Chan C."/>
        </authorList>
    </citation>
    <scope>NUCLEOTIDE SEQUENCE</scope>
</reference>